<evidence type="ECO:0000313" key="2">
    <source>
        <dbReference type="EMBL" id="OMJ87678.1"/>
    </source>
</evidence>
<gene>
    <name evidence="2" type="ORF">SteCoe_10521</name>
</gene>
<dbReference type="SUPFAM" id="SSF81383">
    <property type="entry name" value="F-box domain"/>
    <property type="match status" value="1"/>
</dbReference>
<proteinExistence type="predicted"/>
<dbReference type="InterPro" id="IPR001810">
    <property type="entry name" value="F-box_dom"/>
</dbReference>
<evidence type="ECO:0000259" key="1">
    <source>
        <dbReference type="PROSITE" id="PS50181"/>
    </source>
</evidence>
<dbReference type="Proteomes" id="UP000187209">
    <property type="component" value="Unassembled WGS sequence"/>
</dbReference>
<organism evidence="2 3">
    <name type="scientific">Stentor coeruleus</name>
    <dbReference type="NCBI Taxonomy" id="5963"/>
    <lineage>
        <taxon>Eukaryota</taxon>
        <taxon>Sar</taxon>
        <taxon>Alveolata</taxon>
        <taxon>Ciliophora</taxon>
        <taxon>Postciliodesmatophora</taxon>
        <taxon>Heterotrichea</taxon>
        <taxon>Heterotrichida</taxon>
        <taxon>Stentoridae</taxon>
        <taxon>Stentor</taxon>
    </lineage>
</organism>
<comment type="caution">
    <text evidence="2">The sequence shown here is derived from an EMBL/GenBank/DDBJ whole genome shotgun (WGS) entry which is preliminary data.</text>
</comment>
<dbReference type="InterPro" id="IPR036047">
    <property type="entry name" value="F-box-like_dom_sf"/>
</dbReference>
<name>A0A1R2CF81_9CILI</name>
<dbReference type="OrthoDB" id="324810at2759"/>
<dbReference type="AlphaFoldDB" id="A0A1R2CF81"/>
<feature type="domain" description="F-box" evidence="1">
    <location>
        <begin position="1"/>
        <end position="44"/>
    </location>
</feature>
<sequence>MEKVSEELIFCILNYLDLKSTLVVAEINKKYWELVHSPVLWNLKNHRKLGKFSLKTGAYYSYNPNEFSSLLFTEEQYDASYDNYKALCYSISHPRSLVQSSIESSYNQALNGMLKYEDDLFWNSKMRQDPEQSDFVTIELIGFSIIFSVHFKVYRATSQGGHLFPPKFIRVHIGNSSNSYHYSSDMFKVPMTEKYCTLLILPQIVTGCFVKIEFIGSITSMPGSTMHITAIEFLDIVGSNIDDIPLNNFEQAILDKNLQVVVDILERSKHKSTPFAVSLMEKMGILQEVLGRIKRSYNEVESYTYLREHIFEHTDFDKLRPSEALGDLCFENGAFNNAFQIYLKNMDIWKLTKTAIVLKHTAAIKSILTRREPRFPRYSDLINIAKTLGPEFEHFIIHEIGQV</sequence>
<dbReference type="EMBL" id="MPUH01000170">
    <property type="protein sequence ID" value="OMJ87678.1"/>
    <property type="molecule type" value="Genomic_DNA"/>
</dbReference>
<accession>A0A1R2CF81</accession>
<protein>
    <recommendedName>
        <fullName evidence="1">F-box domain-containing protein</fullName>
    </recommendedName>
</protein>
<dbReference type="PROSITE" id="PS50181">
    <property type="entry name" value="FBOX"/>
    <property type="match status" value="1"/>
</dbReference>
<evidence type="ECO:0000313" key="3">
    <source>
        <dbReference type="Proteomes" id="UP000187209"/>
    </source>
</evidence>
<keyword evidence="3" id="KW-1185">Reference proteome</keyword>
<reference evidence="2 3" key="1">
    <citation type="submission" date="2016-11" db="EMBL/GenBank/DDBJ databases">
        <title>The macronuclear genome of Stentor coeruleus: a giant cell with tiny introns.</title>
        <authorList>
            <person name="Slabodnick M."/>
            <person name="Ruby J.G."/>
            <person name="Reiff S.B."/>
            <person name="Swart E.C."/>
            <person name="Gosai S."/>
            <person name="Prabakaran S."/>
            <person name="Witkowska E."/>
            <person name="Larue G.E."/>
            <person name="Fisher S."/>
            <person name="Freeman R.M."/>
            <person name="Gunawardena J."/>
            <person name="Chu W."/>
            <person name="Stover N.A."/>
            <person name="Gregory B.D."/>
            <person name="Nowacki M."/>
            <person name="Derisi J."/>
            <person name="Roy S.W."/>
            <person name="Marshall W.F."/>
            <person name="Sood P."/>
        </authorList>
    </citation>
    <scope>NUCLEOTIDE SEQUENCE [LARGE SCALE GENOMIC DNA]</scope>
    <source>
        <strain evidence="2">WM001</strain>
    </source>
</reference>